<feature type="region of interest" description="Disordered" evidence="1">
    <location>
        <begin position="50"/>
        <end position="77"/>
    </location>
</feature>
<organism evidence="2 3">
    <name type="scientific">Granulibacter bethesdensis (strain ATCC BAA-1260 / CGDNIH1)</name>
    <dbReference type="NCBI Taxonomy" id="391165"/>
    <lineage>
        <taxon>Bacteria</taxon>
        <taxon>Pseudomonadati</taxon>
        <taxon>Pseudomonadota</taxon>
        <taxon>Alphaproteobacteria</taxon>
        <taxon>Acetobacterales</taxon>
        <taxon>Acetobacteraceae</taxon>
        <taxon>Granulibacter</taxon>
    </lineage>
</organism>
<evidence type="ECO:0000256" key="1">
    <source>
        <dbReference type="SAM" id="MobiDB-lite"/>
    </source>
</evidence>
<keyword evidence="3" id="KW-1185">Reference proteome</keyword>
<sequence>MQSRPFEPLAAFADCQGRFFSEAAGTACSSSCPHWQPPVPRIERAASDCHRCSPQQNRSGRLQQAGPSGRRREGSFA</sequence>
<dbReference type="Proteomes" id="UP000001963">
    <property type="component" value="Chromosome"/>
</dbReference>
<dbReference type="HOGENOM" id="CLU_2897865_0_0_5"/>
<dbReference type="KEGG" id="gbe:GbCGDNIH1_0767"/>
<accession>Q0BU37</accession>
<evidence type="ECO:0000313" key="2">
    <source>
        <dbReference type="EMBL" id="ABI61665.1"/>
    </source>
</evidence>
<proteinExistence type="predicted"/>
<feature type="compositionally biased region" description="Polar residues" evidence="1">
    <location>
        <begin position="53"/>
        <end position="66"/>
    </location>
</feature>
<reference evidence="2 3" key="1">
    <citation type="journal article" date="2007" name="J. Bacteriol.">
        <title>Genome sequence analysis of the emerging human pathogenic acetic acid bacterium Granulibacter bethesdensis.</title>
        <authorList>
            <person name="Greenberg D.E."/>
            <person name="Porcella S.F."/>
            <person name="Zelazny A.M."/>
            <person name="Virtaneva K."/>
            <person name="Sturdevant D.E."/>
            <person name="Kupko J.J.III."/>
            <person name="Barbian K.D."/>
            <person name="Babar A."/>
            <person name="Dorward D.W."/>
            <person name="Holland S.M."/>
        </authorList>
    </citation>
    <scope>NUCLEOTIDE SEQUENCE [LARGE SCALE GENOMIC DNA]</scope>
    <source>
        <strain evidence="3">ATCC BAA-1260 / CGDNIH1</strain>
    </source>
</reference>
<name>Q0BU37_GRABC</name>
<evidence type="ECO:0000313" key="3">
    <source>
        <dbReference type="Proteomes" id="UP000001963"/>
    </source>
</evidence>
<protein>
    <submittedName>
        <fullName evidence="2">Uncharacterized protein</fullName>
    </submittedName>
</protein>
<dbReference type="EMBL" id="CP000394">
    <property type="protein sequence ID" value="ABI61665.1"/>
    <property type="molecule type" value="Genomic_DNA"/>
</dbReference>
<gene>
    <name evidence="2" type="ordered locus">GbCGDNIH1_0767</name>
</gene>
<dbReference type="STRING" id="391165.GbCGDNIH1_0767"/>
<dbReference type="AlphaFoldDB" id="Q0BU37"/>